<accession>A0AAU9TDP0</accession>
<evidence type="ECO:0000256" key="1">
    <source>
        <dbReference type="SAM" id="MobiDB-lite"/>
    </source>
</evidence>
<feature type="compositionally biased region" description="Basic and acidic residues" evidence="1">
    <location>
        <begin position="389"/>
        <end position="402"/>
    </location>
</feature>
<feature type="region of interest" description="Disordered" evidence="1">
    <location>
        <begin position="33"/>
        <end position="83"/>
    </location>
</feature>
<gene>
    <name evidence="2" type="ORF">TAV2_LOCUS24798</name>
</gene>
<sequence>MGIAEERRVIRNKYGETEEKTLMAPPQIIKTVVNENQKRIRSPQREEREERQYQQQRLHEYNRGANERQRSDGQSLEPGMGENLGAHFHPHKFKKLDSGNYRVAVRGEGAERGYGNRNRDGPHKDWEKDNNARQEVIRERGRDLRYSLREQRNHRSKEVWRRIERPIDAVVPRNRRMKWEPKAKDGGEDELSRLSSHERQGQRQQINLTSKAISDSQRTISDQIAGLDIQHNLIENGSATQDQETEDERRRRIKGKAKEIEGENGSRKLVQFGYLKKPGPIVIREQNFQETPTSARTQLVEELAREDEDIMELDEKLGSDVLGGDLTPLMTDKELEDFDREVAEKDKAQQLIVMNEEEMEEDDLLGDEMGDEYEKIDAISQLTPSPKKRVSDKLHHTLAKKE</sequence>
<dbReference type="EMBL" id="OU466863">
    <property type="protein sequence ID" value="CAH2080150.1"/>
    <property type="molecule type" value="Genomic_DNA"/>
</dbReference>
<feature type="compositionally biased region" description="Basic and acidic residues" evidence="1">
    <location>
        <begin position="117"/>
        <end position="134"/>
    </location>
</feature>
<keyword evidence="3" id="KW-1185">Reference proteome</keyword>
<dbReference type="Proteomes" id="UP000836841">
    <property type="component" value="Chromosome 7"/>
</dbReference>
<proteinExistence type="predicted"/>
<name>A0AAU9TDP0_THLAR</name>
<reference evidence="2 3" key="1">
    <citation type="submission" date="2022-03" db="EMBL/GenBank/DDBJ databases">
        <authorList>
            <person name="Nunn A."/>
            <person name="Chopra R."/>
            <person name="Nunn A."/>
            <person name="Contreras Garrido A."/>
        </authorList>
    </citation>
    <scope>NUCLEOTIDE SEQUENCE [LARGE SCALE GENOMIC DNA]</scope>
</reference>
<feature type="compositionally biased region" description="Polar residues" evidence="1">
    <location>
        <begin position="202"/>
        <end position="216"/>
    </location>
</feature>
<feature type="region of interest" description="Disordered" evidence="1">
    <location>
        <begin position="378"/>
        <end position="402"/>
    </location>
</feature>
<feature type="compositionally biased region" description="Basic and acidic residues" evidence="1">
    <location>
        <begin position="43"/>
        <end position="71"/>
    </location>
</feature>
<evidence type="ECO:0000313" key="3">
    <source>
        <dbReference type="Proteomes" id="UP000836841"/>
    </source>
</evidence>
<feature type="compositionally biased region" description="Basic and acidic residues" evidence="1">
    <location>
        <begin position="177"/>
        <end position="201"/>
    </location>
</feature>
<feature type="region of interest" description="Disordered" evidence="1">
    <location>
        <begin position="176"/>
        <end position="216"/>
    </location>
</feature>
<feature type="region of interest" description="Disordered" evidence="1">
    <location>
        <begin position="107"/>
        <end position="134"/>
    </location>
</feature>
<organism evidence="2 3">
    <name type="scientific">Thlaspi arvense</name>
    <name type="common">Field penny-cress</name>
    <dbReference type="NCBI Taxonomy" id="13288"/>
    <lineage>
        <taxon>Eukaryota</taxon>
        <taxon>Viridiplantae</taxon>
        <taxon>Streptophyta</taxon>
        <taxon>Embryophyta</taxon>
        <taxon>Tracheophyta</taxon>
        <taxon>Spermatophyta</taxon>
        <taxon>Magnoliopsida</taxon>
        <taxon>eudicotyledons</taxon>
        <taxon>Gunneridae</taxon>
        <taxon>Pentapetalae</taxon>
        <taxon>rosids</taxon>
        <taxon>malvids</taxon>
        <taxon>Brassicales</taxon>
        <taxon>Brassicaceae</taxon>
        <taxon>Thlaspideae</taxon>
        <taxon>Thlaspi</taxon>
    </lineage>
</organism>
<evidence type="ECO:0000313" key="2">
    <source>
        <dbReference type="EMBL" id="CAH2080150.1"/>
    </source>
</evidence>
<protein>
    <submittedName>
        <fullName evidence="2">Uncharacterized protein</fullName>
    </submittedName>
</protein>
<dbReference type="AlphaFoldDB" id="A0AAU9TDP0"/>